<evidence type="ECO:0008006" key="3">
    <source>
        <dbReference type="Google" id="ProtNLM"/>
    </source>
</evidence>
<dbReference type="EMBL" id="CP036268">
    <property type="protein sequence ID" value="QDT36809.1"/>
    <property type="molecule type" value="Genomic_DNA"/>
</dbReference>
<evidence type="ECO:0000313" key="2">
    <source>
        <dbReference type="Proteomes" id="UP000317318"/>
    </source>
</evidence>
<dbReference type="Gene3D" id="1.20.120.10">
    <property type="entry name" value="Cytochrome c/b562"/>
    <property type="match status" value="1"/>
</dbReference>
<keyword evidence="2" id="KW-1185">Reference proteome</keyword>
<dbReference type="KEGG" id="svp:Pan189_11720"/>
<dbReference type="GO" id="GO:0022900">
    <property type="term" value="P:electron transport chain"/>
    <property type="evidence" value="ECO:0007669"/>
    <property type="project" value="InterPro"/>
</dbReference>
<dbReference type="OrthoDB" id="282936at2"/>
<dbReference type="GO" id="GO:0020037">
    <property type="term" value="F:heme binding"/>
    <property type="evidence" value="ECO:0007669"/>
    <property type="project" value="InterPro"/>
</dbReference>
<dbReference type="RefSeq" id="WP_145362985.1">
    <property type="nucleotide sequence ID" value="NZ_CP036268.1"/>
</dbReference>
<dbReference type="SUPFAM" id="SSF47175">
    <property type="entry name" value="Cytochromes"/>
    <property type="match status" value="1"/>
</dbReference>
<gene>
    <name evidence="1" type="ORF">Pan189_11720</name>
</gene>
<dbReference type="GO" id="GO:0009055">
    <property type="term" value="F:electron transfer activity"/>
    <property type="evidence" value="ECO:0007669"/>
    <property type="project" value="InterPro"/>
</dbReference>
<evidence type="ECO:0000313" key="1">
    <source>
        <dbReference type="EMBL" id="QDT36809.1"/>
    </source>
</evidence>
<dbReference type="Proteomes" id="UP000317318">
    <property type="component" value="Chromosome"/>
</dbReference>
<proteinExistence type="predicted"/>
<organism evidence="1 2">
    <name type="scientific">Stratiformator vulcanicus</name>
    <dbReference type="NCBI Taxonomy" id="2527980"/>
    <lineage>
        <taxon>Bacteria</taxon>
        <taxon>Pseudomonadati</taxon>
        <taxon>Planctomycetota</taxon>
        <taxon>Planctomycetia</taxon>
        <taxon>Planctomycetales</taxon>
        <taxon>Planctomycetaceae</taxon>
        <taxon>Stratiformator</taxon>
    </lineage>
</organism>
<dbReference type="AlphaFoldDB" id="A0A517QYT4"/>
<protein>
    <recommendedName>
        <fullName evidence="3">Cytochrome C</fullName>
    </recommendedName>
</protein>
<dbReference type="InterPro" id="IPR010980">
    <property type="entry name" value="Cyt_c/b562"/>
</dbReference>
<reference evidence="1 2" key="1">
    <citation type="submission" date="2019-02" db="EMBL/GenBank/DDBJ databases">
        <title>Deep-cultivation of Planctomycetes and their phenomic and genomic characterization uncovers novel biology.</title>
        <authorList>
            <person name="Wiegand S."/>
            <person name="Jogler M."/>
            <person name="Boedeker C."/>
            <person name="Pinto D."/>
            <person name="Vollmers J."/>
            <person name="Rivas-Marin E."/>
            <person name="Kohn T."/>
            <person name="Peeters S.H."/>
            <person name="Heuer A."/>
            <person name="Rast P."/>
            <person name="Oberbeckmann S."/>
            <person name="Bunk B."/>
            <person name="Jeske O."/>
            <person name="Meyerdierks A."/>
            <person name="Storesund J.E."/>
            <person name="Kallscheuer N."/>
            <person name="Luecker S."/>
            <person name="Lage O.M."/>
            <person name="Pohl T."/>
            <person name="Merkel B.J."/>
            <person name="Hornburger P."/>
            <person name="Mueller R.-W."/>
            <person name="Bruemmer F."/>
            <person name="Labrenz M."/>
            <person name="Spormann A.M."/>
            <person name="Op den Camp H."/>
            <person name="Overmann J."/>
            <person name="Amann R."/>
            <person name="Jetten M.S.M."/>
            <person name="Mascher T."/>
            <person name="Medema M.H."/>
            <person name="Devos D.P."/>
            <person name="Kaster A.-K."/>
            <person name="Ovreas L."/>
            <person name="Rohde M."/>
            <person name="Galperin M.Y."/>
            <person name="Jogler C."/>
        </authorList>
    </citation>
    <scope>NUCLEOTIDE SEQUENCE [LARGE SCALE GENOMIC DNA]</scope>
    <source>
        <strain evidence="1 2">Pan189</strain>
    </source>
</reference>
<sequence length="158" mass="17390">MSRTILTSLVALAVLATGGLLVFSQPAQVSAQEGSSPSMQQVPVESDMHEFMEYINQPSFKRLKKEMAKADDGLKWGAIKSEALTLAEVGNLLMIRKPSNDADDWAQHAVTVRENGRKLYVSAKAKQVDGVRASYREMIKNCNQCHEQFAGGEHILTP</sequence>
<name>A0A517QYT4_9PLAN</name>
<dbReference type="GO" id="GO:0005506">
    <property type="term" value="F:iron ion binding"/>
    <property type="evidence" value="ECO:0007669"/>
    <property type="project" value="InterPro"/>
</dbReference>
<accession>A0A517QYT4</accession>